<evidence type="ECO:0000256" key="1">
    <source>
        <dbReference type="ARBA" id="ARBA00022553"/>
    </source>
</evidence>
<evidence type="ECO:0000313" key="3">
    <source>
        <dbReference type="Proteomes" id="UP000482653"/>
    </source>
</evidence>
<protein>
    <submittedName>
        <fullName evidence="2">Hybrid sensor histidine kinase/response regulator</fullName>
    </submittedName>
</protein>
<dbReference type="Proteomes" id="UP000482653">
    <property type="component" value="Unassembled WGS sequence"/>
</dbReference>
<dbReference type="FunFam" id="2.130.10.10:FF:000891">
    <property type="entry name" value="Two-component system sensor histidine kinase/response regulator, hybrid (One-component system)"/>
    <property type="match status" value="1"/>
</dbReference>
<dbReference type="Pfam" id="PF07494">
    <property type="entry name" value="Reg_prop"/>
    <property type="match status" value="3"/>
</dbReference>
<keyword evidence="1" id="KW-0597">Phosphoprotein</keyword>
<evidence type="ECO:0000313" key="2">
    <source>
        <dbReference type="EMBL" id="KAA5401355.1"/>
    </source>
</evidence>
<sequence>LYAFTLYSQSNIRYYFKTLDIQDGLSQNTVNAILQDKQGFMWFGTKDGLNRFDGLSFRIFKKENSALGNNFITALHEDKEGNIWVGTDAGVYVYNPLLEDFTVFDRVSDTGDMISRAVTRIESDEDSDIWISVDYQGLFHFDRVQDRLINCLHRDKRKNQLANVTRFWFEEKLCWVSLYDDNLYYTKDNFKTLFPFQDSEGKEPFKDDIINTWIMGPHNCWYIGSSNGLTEINLTTGRVRRLLNYYVRDLGFKSDKELWVGTESGLYIYDLEKGEIAHLTVSNGNDSYALADNAIYSICRDNEGGMWIGSYFGGVNYYPRQWTYFEKFYPRDDIKNFGRRVREFCESNDGTVW</sequence>
<name>A0A6L3JPQ6_9BACE</name>
<keyword evidence="2" id="KW-0808">Transferase</keyword>
<dbReference type="AlphaFoldDB" id="A0A6L3JPQ6"/>
<reference evidence="2 3" key="1">
    <citation type="journal article" date="2019" name="Nat. Med.">
        <title>A library of human gut bacterial isolates paired with longitudinal multiomics data enables mechanistic microbiome research.</title>
        <authorList>
            <person name="Poyet M."/>
            <person name="Groussin M."/>
            <person name="Gibbons S.M."/>
            <person name="Avila-Pacheco J."/>
            <person name="Jiang X."/>
            <person name="Kearney S.M."/>
            <person name="Perrotta A.R."/>
            <person name="Berdy B."/>
            <person name="Zhao S."/>
            <person name="Lieberman T.D."/>
            <person name="Swanson P.K."/>
            <person name="Smith M."/>
            <person name="Roesemann S."/>
            <person name="Alexander J.E."/>
            <person name="Rich S.A."/>
            <person name="Livny J."/>
            <person name="Vlamakis H."/>
            <person name="Clish C."/>
            <person name="Bullock K."/>
            <person name="Deik A."/>
            <person name="Scott J."/>
            <person name="Pierce K.A."/>
            <person name="Xavier R.J."/>
            <person name="Alm E.J."/>
        </authorList>
    </citation>
    <scope>NUCLEOTIDE SEQUENCE [LARGE SCALE GENOMIC DNA]</scope>
    <source>
        <strain evidence="2 3">BIOML-A8</strain>
    </source>
</reference>
<dbReference type="RefSeq" id="WP_317133229.1">
    <property type="nucleotide sequence ID" value="NZ_VVYX01000351.1"/>
</dbReference>
<proteinExistence type="predicted"/>
<dbReference type="PANTHER" id="PTHR43547">
    <property type="entry name" value="TWO-COMPONENT HISTIDINE KINASE"/>
    <property type="match status" value="1"/>
</dbReference>
<feature type="non-terminal residue" evidence="2">
    <location>
        <position position="1"/>
    </location>
</feature>
<keyword evidence="2" id="KW-0418">Kinase</keyword>
<feature type="non-terminal residue" evidence="2">
    <location>
        <position position="353"/>
    </location>
</feature>
<dbReference type="EMBL" id="VVYX01000351">
    <property type="protein sequence ID" value="KAA5401355.1"/>
    <property type="molecule type" value="Genomic_DNA"/>
</dbReference>
<organism evidence="2 3">
    <name type="scientific">Bacteroides cellulosilyticus</name>
    <dbReference type="NCBI Taxonomy" id="246787"/>
    <lineage>
        <taxon>Bacteria</taxon>
        <taxon>Pseudomonadati</taxon>
        <taxon>Bacteroidota</taxon>
        <taxon>Bacteroidia</taxon>
        <taxon>Bacteroidales</taxon>
        <taxon>Bacteroidaceae</taxon>
        <taxon>Bacteroides</taxon>
    </lineage>
</organism>
<dbReference type="Gene3D" id="2.130.10.10">
    <property type="entry name" value="YVTN repeat-like/Quinoprotein amine dehydrogenase"/>
    <property type="match status" value="1"/>
</dbReference>
<comment type="caution">
    <text evidence="2">The sequence shown here is derived from an EMBL/GenBank/DDBJ whole genome shotgun (WGS) entry which is preliminary data.</text>
</comment>
<dbReference type="GO" id="GO:0000155">
    <property type="term" value="F:phosphorelay sensor kinase activity"/>
    <property type="evidence" value="ECO:0007669"/>
    <property type="project" value="TreeGrafter"/>
</dbReference>
<dbReference type="InterPro" id="IPR015943">
    <property type="entry name" value="WD40/YVTN_repeat-like_dom_sf"/>
</dbReference>
<dbReference type="SUPFAM" id="SSF63829">
    <property type="entry name" value="Calcium-dependent phosphotriesterase"/>
    <property type="match status" value="2"/>
</dbReference>
<accession>A0A6L3JPQ6</accession>
<dbReference type="PANTHER" id="PTHR43547:SF2">
    <property type="entry name" value="HYBRID SIGNAL TRANSDUCTION HISTIDINE KINASE C"/>
    <property type="match status" value="1"/>
</dbReference>
<gene>
    <name evidence="2" type="ORF">F2Y87_30890</name>
</gene>
<dbReference type="InterPro" id="IPR011110">
    <property type="entry name" value="Reg_prop"/>
</dbReference>